<feature type="domain" description="Sec23/Sec24 trunk" evidence="3">
    <location>
        <begin position="3"/>
        <end position="60"/>
    </location>
</feature>
<proteinExistence type="predicted"/>
<dbReference type="GO" id="GO:0030127">
    <property type="term" value="C:COPII vesicle coat"/>
    <property type="evidence" value="ECO:0007669"/>
    <property type="project" value="InterPro"/>
</dbReference>
<name>A0A8T8SNP7_9BASI</name>
<keyword evidence="5" id="KW-1185">Reference proteome</keyword>
<evidence type="ECO:0000256" key="1">
    <source>
        <dbReference type="ARBA" id="ARBA00022448"/>
    </source>
</evidence>
<keyword evidence="2" id="KW-0472">Membrane</keyword>
<evidence type="ECO:0000313" key="5">
    <source>
        <dbReference type="Proteomes" id="UP000077521"/>
    </source>
</evidence>
<keyword evidence="1" id="KW-0813">Transport</keyword>
<dbReference type="Gene3D" id="3.40.50.410">
    <property type="entry name" value="von Willebrand factor, type A domain"/>
    <property type="match status" value="1"/>
</dbReference>
<dbReference type="AlphaFoldDB" id="A0A8T8SNP7"/>
<evidence type="ECO:0000313" key="4">
    <source>
        <dbReference type="EMBL" id="KAE8244412.1"/>
    </source>
</evidence>
<dbReference type="GO" id="GO:0005886">
    <property type="term" value="C:plasma membrane"/>
    <property type="evidence" value="ECO:0007669"/>
    <property type="project" value="TreeGrafter"/>
</dbReference>
<dbReference type="Proteomes" id="UP000077521">
    <property type="component" value="Unassembled WGS sequence"/>
</dbReference>
<dbReference type="GO" id="GO:0006886">
    <property type="term" value="P:intracellular protein transport"/>
    <property type="evidence" value="ECO:0007669"/>
    <property type="project" value="InterPro"/>
</dbReference>
<dbReference type="Pfam" id="PF04811">
    <property type="entry name" value="Sec23_trunk"/>
    <property type="match status" value="1"/>
</dbReference>
<protein>
    <recommendedName>
        <fullName evidence="3">Sec23/Sec24 trunk domain-containing protein</fullName>
    </recommendedName>
</protein>
<keyword evidence="2" id="KW-1133">Transmembrane helix</keyword>
<sequence>MDEDNVKALRETVVVSLSLLPPHALVGLITFGTMAQIHDFGYETQPALTASDVSKVLAAPAAAVSLLGKDGAVAIFCLFFLAVNSALSAQLIAVSCVITFNIYQPLAKKPAEKSLF</sequence>
<gene>
    <name evidence="4" type="ORF">A4X13_0g6615</name>
</gene>
<reference evidence="4" key="2">
    <citation type="journal article" date="2019" name="IMA Fungus">
        <title>Genome sequencing and comparison of five Tilletia species to identify candidate genes for the detection of regulated species infecting wheat.</title>
        <authorList>
            <person name="Nguyen H.D.T."/>
            <person name="Sultana T."/>
            <person name="Kesanakurti P."/>
            <person name="Hambleton S."/>
        </authorList>
    </citation>
    <scope>NUCLEOTIDE SEQUENCE</scope>
    <source>
        <strain evidence="4">DAOMC 236416</strain>
    </source>
</reference>
<dbReference type="InterPro" id="IPR031155">
    <property type="entry name" value="DUR"/>
</dbReference>
<keyword evidence="2" id="KW-0812">Transmembrane</keyword>
<dbReference type="InterPro" id="IPR036465">
    <property type="entry name" value="vWFA_dom_sf"/>
</dbReference>
<feature type="transmembrane region" description="Helical" evidence="2">
    <location>
        <begin position="73"/>
        <end position="103"/>
    </location>
</feature>
<dbReference type="PANTHER" id="PTHR46154">
    <property type="match status" value="1"/>
</dbReference>
<evidence type="ECO:0000259" key="3">
    <source>
        <dbReference type="Pfam" id="PF04811"/>
    </source>
</evidence>
<dbReference type="GO" id="GO:0015204">
    <property type="term" value="F:urea transmembrane transporter activity"/>
    <property type="evidence" value="ECO:0007669"/>
    <property type="project" value="InterPro"/>
</dbReference>
<evidence type="ECO:0000256" key="2">
    <source>
        <dbReference type="SAM" id="Phobius"/>
    </source>
</evidence>
<organism evidence="4 5">
    <name type="scientific">Tilletia indica</name>
    <dbReference type="NCBI Taxonomy" id="43049"/>
    <lineage>
        <taxon>Eukaryota</taxon>
        <taxon>Fungi</taxon>
        <taxon>Dikarya</taxon>
        <taxon>Basidiomycota</taxon>
        <taxon>Ustilaginomycotina</taxon>
        <taxon>Exobasidiomycetes</taxon>
        <taxon>Tilletiales</taxon>
        <taxon>Tilletiaceae</taxon>
        <taxon>Tilletia</taxon>
    </lineage>
</organism>
<dbReference type="GO" id="GO:0006888">
    <property type="term" value="P:endoplasmic reticulum to Golgi vesicle-mediated transport"/>
    <property type="evidence" value="ECO:0007669"/>
    <property type="project" value="InterPro"/>
</dbReference>
<dbReference type="SUPFAM" id="SSF53300">
    <property type="entry name" value="vWA-like"/>
    <property type="match status" value="1"/>
</dbReference>
<accession>A0A8T8SNP7</accession>
<dbReference type="InterPro" id="IPR006896">
    <property type="entry name" value="Sec23/24_trunk_dom"/>
</dbReference>
<dbReference type="EMBL" id="LWDF02000660">
    <property type="protein sequence ID" value="KAE8244412.1"/>
    <property type="molecule type" value="Genomic_DNA"/>
</dbReference>
<dbReference type="PANTHER" id="PTHR46154:SF4">
    <property type="entry name" value="UREA ACTIVE TRANSPORTER"/>
    <property type="match status" value="1"/>
</dbReference>
<comment type="caution">
    <text evidence="4">The sequence shown here is derived from an EMBL/GenBank/DDBJ whole genome shotgun (WGS) entry which is preliminary data.</text>
</comment>
<reference evidence="4" key="1">
    <citation type="submission" date="2016-04" db="EMBL/GenBank/DDBJ databases">
        <authorList>
            <person name="Nguyen H.D."/>
            <person name="Samba Siva P."/>
            <person name="Cullis J."/>
            <person name="Levesque C.A."/>
            <person name="Hambleton S."/>
        </authorList>
    </citation>
    <scope>NUCLEOTIDE SEQUENCE</scope>
    <source>
        <strain evidence="4">DAOMC 236416</strain>
    </source>
</reference>